<gene>
    <name evidence="3" type="ORF">NOCA2120068</name>
</gene>
<reference evidence="3" key="1">
    <citation type="submission" date="2015-08" db="EMBL/GenBank/DDBJ databases">
        <authorList>
            <person name="Babu N.S."/>
            <person name="Beckwith C.J."/>
            <person name="Beseler K.G."/>
            <person name="Brison A."/>
            <person name="Carone J.V."/>
            <person name="Caskin T.P."/>
            <person name="Diamond M."/>
            <person name="Durham M.E."/>
            <person name="Foxe J.M."/>
            <person name="Go M."/>
            <person name="Henderson B.A."/>
            <person name="Jones I.B."/>
            <person name="McGettigan J.A."/>
            <person name="Micheletti S.J."/>
            <person name="Nasrallah M.E."/>
            <person name="Ortiz D."/>
            <person name="Piller C.R."/>
            <person name="Privatt S.R."/>
            <person name="Schneider S.L."/>
            <person name="Sharp S."/>
            <person name="Smith T.C."/>
            <person name="Stanton J.D."/>
            <person name="Ullery H.E."/>
            <person name="Wilson R.J."/>
            <person name="Serrano M.G."/>
            <person name="Buck G."/>
            <person name="Lee V."/>
            <person name="Wang Y."/>
            <person name="Carvalho R."/>
            <person name="Voegtly L."/>
            <person name="Shi R."/>
            <person name="Duckworth R."/>
            <person name="Johnson A."/>
            <person name="Loviza R."/>
            <person name="Walstead R."/>
            <person name="Shah Z."/>
            <person name="Kiflezghi M."/>
            <person name="Wade K."/>
            <person name="Ball S.L."/>
            <person name="Bradley K.W."/>
            <person name="Asai D.J."/>
            <person name="Bowman C.A."/>
            <person name="Russell D.A."/>
            <person name="Pope W.H."/>
            <person name="Jacobs-Sera D."/>
            <person name="Hendrix R.W."/>
            <person name="Hatfull G.F."/>
        </authorList>
    </citation>
    <scope>NUCLEOTIDE SEQUENCE</scope>
</reference>
<dbReference type="Pfam" id="PF11832">
    <property type="entry name" value="DUF3352"/>
    <property type="match status" value="1"/>
</dbReference>
<evidence type="ECO:0000313" key="3">
    <source>
        <dbReference type="EMBL" id="CUR54035.1"/>
    </source>
</evidence>
<proteinExistence type="predicted"/>
<organism evidence="3">
    <name type="scientific">metagenome</name>
    <dbReference type="NCBI Taxonomy" id="256318"/>
    <lineage>
        <taxon>unclassified sequences</taxon>
        <taxon>metagenomes</taxon>
    </lineage>
</organism>
<feature type="region of interest" description="Disordered" evidence="1">
    <location>
        <begin position="1"/>
        <end position="31"/>
    </location>
</feature>
<evidence type="ECO:0008006" key="4">
    <source>
        <dbReference type="Google" id="ProtNLM"/>
    </source>
</evidence>
<sequence length="533" mass="55360">MSSNFPPSDGPDILDSSGGTPEQPASRRNRKAAYAAAGIAGAVVVVGGAAWAASWYLSSGADAAEALPASTLAVVQVNLDPSGEQKIEALKMLNKFPGITSELDLDSSSDLRRSLWEQIQEDGTCTDVDYDDDIAPWLGNRMALAAVDTGEDTPAPVLVVEISDGAKAEKGVEQLMDCDDDTDTGGYAIEGDWLVVAETDTIADDAVADAKDDTLSDDATYQHWMDEAGGESIISAYVAPSAAEKLAEALPGLMAGTDAANGGAFADQQAEQLKDFQGAALKIRFEDASIEAEYALDAGSNPFTDIILDAEGTGVAGTLPVDSAFVFGASFGDGWAQAYLDQIKDTLGSSADVDSLLAQVESETGLQILEDIEALTGDSFALAVSSDLDVESLSNADDLSEVGIGVKVQGDPAAAEATLDKLRAQLPDPSWLTSKTSGDYLSVSPDQAWLDEISADGGLGGSDDYQEVIPQGDKAIYVLYANPDAGDDWLVTALEDSGAGDDVIDNVAPLGPMGLSFWAEGDVIHGSMKLTTD</sequence>
<evidence type="ECO:0000256" key="1">
    <source>
        <dbReference type="SAM" id="MobiDB-lite"/>
    </source>
</evidence>
<name>A0A2P2BWB5_9ZZZZ</name>
<feature type="transmembrane region" description="Helical" evidence="2">
    <location>
        <begin position="32"/>
        <end position="57"/>
    </location>
</feature>
<dbReference type="AlphaFoldDB" id="A0A2P2BWB5"/>
<dbReference type="EMBL" id="CZKA01000004">
    <property type="protein sequence ID" value="CUR54035.1"/>
    <property type="molecule type" value="Genomic_DNA"/>
</dbReference>
<dbReference type="InterPro" id="IPR021787">
    <property type="entry name" value="DUF3352"/>
</dbReference>
<accession>A0A2P2BWB5</accession>
<keyword evidence="2" id="KW-1133">Transmembrane helix</keyword>
<protein>
    <recommendedName>
        <fullName evidence="4">DUF3352 domain-containing protein</fullName>
    </recommendedName>
</protein>
<keyword evidence="2" id="KW-0812">Transmembrane</keyword>
<evidence type="ECO:0000256" key="2">
    <source>
        <dbReference type="SAM" id="Phobius"/>
    </source>
</evidence>
<keyword evidence="2" id="KW-0472">Membrane</keyword>